<comment type="caution">
    <text evidence="3">The sequence shown here is derived from an EMBL/GenBank/DDBJ whole genome shotgun (WGS) entry which is preliminary data.</text>
</comment>
<dbReference type="GO" id="GO:0046503">
    <property type="term" value="P:glycerolipid catabolic process"/>
    <property type="evidence" value="ECO:0007669"/>
    <property type="project" value="TreeGrafter"/>
</dbReference>
<reference evidence="3" key="2">
    <citation type="submission" date="2023-01" db="EMBL/GenBank/DDBJ databases">
        <authorList>
            <person name="Sun Q."/>
            <person name="Evtushenko L."/>
        </authorList>
    </citation>
    <scope>NUCLEOTIDE SEQUENCE</scope>
    <source>
        <strain evidence="3">VKM Ac-2007</strain>
    </source>
</reference>
<dbReference type="InterPro" id="IPR000073">
    <property type="entry name" value="AB_hydrolase_1"/>
</dbReference>
<gene>
    <name evidence="3" type="ORF">GCM10017600_18060</name>
</gene>
<name>A0A9W6HY17_9ACTN</name>
<dbReference type="RefSeq" id="WP_271216893.1">
    <property type="nucleotide sequence ID" value="NZ_BAAAVD010000044.1"/>
</dbReference>
<dbReference type="InterPro" id="IPR050471">
    <property type="entry name" value="AB_hydrolase"/>
</dbReference>
<dbReference type="GO" id="GO:0004806">
    <property type="term" value="F:triacylglycerol lipase activity"/>
    <property type="evidence" value="ECO:0007669"/>
    <property type="project" value="TreeGrafter"/>
</dbReference>
<dbReference type="PANTHER" id="PTHR43433:SF5">
    <property type="entry name" value="AB HYDROLASE-1 DOMAIN-CONTAINING PROTEIN"/>
    <property type="match status" value="1"/>
</dbReference>
<dbReference type="Gene3D" id="3.40.50.1820">
    <property type="entry name" value="alpha/beta hydrolase"/>
    <property type="match status" value="1"/>
</dbReference>
<accession>A0A9W6HY17</accession>
<reference evidence="3" key="1">
    <citation type="journal article" date="2014" name="Int. J. Syst. Evol. Microbiol.">
        <title>Complete genome sequence of Corynebacterium casei LMG S-19264T (=DSM 44701T), isolated from a smear-ripened cheese.</title>
        <authorList>
            <consortium name="US DOE Joint Genome Institute (JGI-PGF)"/>
            <person name="Walter F."/>
            <person name="Albersmeier A."/>
            <person name="Kalinowski J."/>
            <person name="Ruckert C."/>
        </authorList>
    </citation>
    <scope>NUCLEOTIDE SEQUENCE</scope>
    <source>
        <strain evidence="3">VKM Ac-2007</strain>
    </source>
</reference>
<dbReference type="InterPro" id="IPR029058">
    <property type="entry name" value="AB_hydrolase_fold"/>
</dbReference>
<dbReference type="Pfam" id="PF00561">
    <property type="entry name" value="Abhydrolase_1"/>
    <property type="match status" value="1"/>
</dbReference>
<keyword evidence="3" id="KW-0378">Hydrolase</keyword>
<evidence type="ECO:0000259" key="2">
    <source>
        <dbReference type="Pfam" id="PF00561"/>
    </source>
</evidence>
<feature type="domain" description="AB hydrolase-1" evidence="2">
    <location>
        <begin position="28"/>
        <end position="137"/>
    </location>
</feature>
<evidence type="ECO:0000313" key="4">
    <source>
        <dbReference type="Proteomes" id="UP001143474"/>
    </source>
</evidence>
<dbReference type="Proteomes" id="UP001143474">
    <property type="component" value="Unassembled WGS sequence"/>
</dbReference>
<dbReference type="EMBL" id="BSEV01000002">
    <property type="protein sequence ID" value="GLK08401.1"/>
    <property type="molecule type" value="Genomic_DNA"/>
</dbReference>
<evidence type="ECO:0000256" key="1">
    <source>
        <dbReference type="SAM" id="MobiDB-lite"/>
    </source>
</evidence>
<dbReference type="PANTHER" id="PTHR43433">
    <property type="entry name" value="HYDROLASE, ALPHA/BETA FOLD FAMILY PROTEIN"/>
    <property type="match status" value="1"/>
</dbReference>
<dbReference type="AlphaFoldDB" id="A0A9W6HY17"/>
<feature type="region of interest" description="Disordered" evidence="1">
    <location>
        <begin position="174"/>
        <end position="199"/>
    </location>
</feature>
<keyword evidence="4" id="KW-1185">Reference proteome</keyword>
<proteinExistence type="predicted"/>
<protein>
    <submittedName>
        <fullName evidence="3">Hydrolase</fullName>
    </submittedName>
</protein>
<organism evidence="3 4">
    <name type="scientific">Streptosporangium carneum</name>
    <dbReference type="NCBI Taxonomy" id="47481"/>
    <lineage>
        <taxon>Bacteria</taxon>
        <taxon>Bacillati</taxon>
        <taxon>Actinomycetota</taxon>
        <taxon>Actinomycetes</taxon>
        <taxon>Streptosporangiales</taxon>
        <taxon>Streptosporangiaceae</taxon>
        <taxon>Streptosporangium</taxon>
    </lineage>
</organism>
<dbReference type="SUPFAM" id="SSF53474">
    <property type="entry name" value="alpha/beta-Hydrolases"/>
    <property type="match status" value="1"/>
</dbReference>
<sequence>MNHTTTVTTGSLRVPDATLHYEVRGQGPLVVLVGAPMHAVFFAPLADLLAADHTVLTTDPRGLNRSLLDDPDQDSTPEMRADDLSRLLAHLDAGPAAVFGSSGGAVTALALALAHPEQVHTVIAHEPPLNRVLDDREARDAAVEDIIATYASGDVGGAWTKFLVNANITFPETEESADAHGAPPTEAADAHATPAEPDPQQVADERFWFLHEMRATTHWQPDVAALRAGPTRIVVGVGKESAGQFCDLTSAALAAALGTEPTFFPGGHIAFADDPAGFLPRLREVLRGN</sequence>
<evidence type="ECO:0000313" key="3">
    <source>
        <dbReference type="EMBL" id="GLK08401.1"/>
    </source>
</evidence>